<dbReference type="InterPro" id="IPR003593">
    <property type="entry name" value="AAA+_ATPase"/>
</dbReference>
<dbReference type="InterPro" id="IPR027417">
    <property type="entry name" value="P-loop_NTPase"/>
</dbReference>
<proteinExistence type="inferred from homology"/>
<evidence type="ECO:0000313" key="7">
    <source>
        <dbReference type="EMBL" id="KAK9099872.1"/>
    </source>
</evidence>
<comment type="caution">
    <text evidence="7">The sequence shown here is derived from an EMBL/GenBank/DDBJ whole genome shotgun (WGS) entry which is preliminary data.</text>
</comment>
<evidence type="ECO:0000256" key="3">
    <source>
        <dbReference type="ARBA" id="ARBA00022842"/>
    </source>
</evidence>
<evidence type="ECO:0000256" key="1">
    <source>
        <dbReference type="ARBA" id="ARBA00001946"/>
    </source>
</evidence>
<dbReference type="Pfam" id="PF25568">
    <property type="entry name" value="AAA_lid_At3g28540"/>
    <property type="match status" value="1"/>
</dbReference>
<dbReference type="Pfam" id="PF14363">
    <property type="entry name" value="AAA_assoc"/>
    <property type="match status" value="1"/>
</dbReference>
<name>A0AAP0EZU4_9MAGN</name>
<dbReference type="PROSITE" id="PS00674">
    <property type="entry name" value="AAA"/>
    <property type="match status" value="1"/>
</dbReference>
<dbReference type="Pfam" id="PF00004">
    <property type="entry name" value="AAA"/>
    <property type="match status" value="1"/>
</dbReference>
<dbReference type="SUPFAM" id="SSF52540">
    <property type="entry name" value="P-loop containing nucleoside triphosphate hydrolases"/>
    <property type="match status" value="1"/>
</dbReference>
<evidence type="ECO:0000256" key="2">
    <source>
        <dbReference type="ARBA" id="ARBA00007448"/>
    </source>
</evidence>
<dbReference type="InterPro" id="IPR058017">
    <property type="entry name" value="At3g28540-like_C"/>
</dbReference>
<dbReference type="InterPro" id="IPR025753">
    <property type="entry name" value="AAA_N_dom"/>
</dbReference>
<evidence type="ECO:0000256" key="5">
    <source>
        <dbReference type="RuleBase" id="RU003651"/>
    </source>
</evidence>
<dbReference type="AlphaFoldDB" id="A0AAP0EZU4"/>
<comment type="cofactor">
    <cofactor evidence="1">
        <name>Mg(2+)</name>
        <dbReference type="ChEBI" id="CHEBI:18420"/>
    </cofactor>
</comment>
<keyword evidence="8" id="KW-1185">Reference proteome</keyword>
<keyword evidence="5" id="KW-0547">Nucleotide-binding</keyword>
<dbReference type="GO" id="GO:0016887">
    <property type="term" value="F:ATP hydrolysis activity"/>
    <property type="evidence" value="ECO:0007669"/>
    <property type="project" value="InterPro"/>
</dbReference>
<keyword evidence="3" id="KW-0460">Magnesium</keyword>
<sequence length="464" mass="53622">MEVLLDWKSIGSILATFIFIKTAIHDFLPPELYQSLKRLFLSLFTSMKPKSAIIVEEFENSFANELFDDVQTYLSSKCSDSAQILKLSKPKSSKNLTYTMDHDQNFEDEFDGINLNWSLHVVEKKSNNLGYMGSSENRYFQLTFHRKFKDKVHKSYIPHVMEIAEMMKFKSRERKLYTNRSANENGRLWSSVPFTHPSTFDTVAMDPDLKNEIKSDLKKFVNKQEFYSRVGRAWKRGYLLYGPPGTGKTTLIAAIANFLKFDIYDLELTAVRSNSHLRKLLISTSDKSMIIVEDIDCSLDLSQRKNNYKNNRINIEMKDNYEQHQDEAADDEDYKSALERFSSKVSLSGVLNFVDGLWSSCGGERLMIFTTNHKEKLDEALLRPGRMDKHIKLSYCEISAFKILMKNYLGIEEHELVRDVEELLPIVEMTPAEIGEVFMGCEEDSEMGMRNVVEEMRSRVAASN</sequence>
<dbReference type="PANTHER" id="PTHR23070">
    <property type="entry name" value="BCS1 AAA-TYPE ATPASE"/>
    <property type="match status" value="1"/>
</dbReference>
<dbReference type="GO" id="GO:0006950">
    <property type="term" value="P:response to stress"/>
    <property type="evidence" value="ECO:0007669"/>
    <property type="project" value="UniProtKB-ARBA"/>
</dbReference>
<dbReference type="Gene3D" id="3.40.50.300">
    <property type="entry name" value="P-loop containing nucleotide triphosphate hydrolases"/>
    <property type="match status" value="1"/>
</dbReference>
<comment type="catalytic activity">
    <reaction evidence="4">
        <text>ATP + H2O = ADP + phosphate + H(+)</text>
        <dbReference type="Rhea" id="RHEA:13065"/>
        <dbReference type="ChEBI" id="CHEBI:15377"/>
        <dbReference type="ChEBI" id="CHEBI:15378"/>
        <dbReference type="ChEBI" id="CHEBI:30616"/>
        <dbReference type="ChEBI" id="CHEBI:43474"/>
        <dbReference type="ChEBI" id="CHEBI:456216"/>
    </reaction>
</comment>
<dbReference type="Gene3D" id="6.10.280.40">
    <property type="match status" value="1"/>
</dbReference>
<dbReference type="SMART" id="SM00382">
    <property type="entry name" value="AAA"/>
    <property type="match status" value="1"/>
</dbReference>
<accession>A0AAP0EZU4</accession>
<dbReference type="InterPro" id="IPR003959">
    <property type="entry name" value="ATPase_AAA_core"/>
</dbReference>
<dbReference type="Proteomes" id="UP001419268">
    <property type="component" value="Unassembled WGS sequence"/>
</dbReference>
<feature type="domain" description="AAA+ ATPase" evidence="6">
    <location>
        <begin position="234"/>
        <end position="397"/>
    </location>
</feature>
<keyword evidence="5" id="KW-0067">ATP-binding</keyword>
<evidence type="ECO:0000313" key="8">
    <source>
        <dbReference type="Proteomes" id="UP001419268"/>
    </source>
</evidence>
<dbReference type="GO" id="GO:0005524">
    <property type="term" value="F:ATP binding"/>
    <property type="evidence" value="ECO:0007669"/>
    <property type="project" value="UniProtKB-KW"/>
</dbReference>
<reference evidence="7 8" key="1">
    <citation type="submission" date="2024-01" db="EMBL/GenBank/DDBJ databases">
        <title>Genome assemblies of Stephania.</title>
        <authorList>
            <person name="Yang L."/>
        </authorList>
    </citation>
    <scope>NUCLEOTIDE SEQUENCE [LARGE SCALE GENOMIC DNA]</scope>
    <source>
        <strain evidence="7">JXDWG</strain>
        <tissue evidence="7">Leaf</tissue>
    </source>
</reference>
<comment type="similarity">
    <text evidence="2">Belongs to the AAA ATPase family. BCS1 subfamily.</text>
</comment>
<dbReference type="InterPro" id="IPR003960">
    <property type="entry name" value="ATPase_AAA_CS"/>
</dbReference>
<evidence type="ECO:0000256" key="4">
    <source>
        <dbReference type="ARBA" id="ARBA00049360"/>
    </source>
</evidence>
<gene>
    <name evidence="7" type="ORF">Scep_023302</name>
</gene>
<dbReference type="InterPro" id="IPR050747">
    <property type="entry name" value="Mitochondrial_chaperone_BCS1"/>
</dbReference>
<dbReference type="EMBL" id="JBBNAG010000010">
    <property type="protein sequence ID" value="KAK9099872.1"/>
    <property type="molecule type" value="Genomic_DNA"/>
</dbReference>
<protein>
    <recommendedName>
        <fullName evidence="6">AAA+ ATPase domain-containing protein</fullName>
    </recommendedName>
</protein>
<organism evidence="7 8">
    <name type="scientific">Stephania cephalantha</name>
    <dbReference type="NCBI Taxonomy" id="152367"/>
    <lineage>
        <taxon>Eukaryota</taxon>
        <taxon>Viridiplantae</taxon>
        <taxon>Streptophyta</taxon>
        <taxon>Embryophyta</taxon>
        <taxon>Tracheophyta</taxon>
        <taxon>Spermatophyta</taxon>
        <taxon>Magnoliopsida</taxon>
        <taxon>Ranunculales</taxon>
        <taxon>Menispermaceae</taxon>
        <taxon>Menispermoideae</taxon>
        <taxon>Cissampelideae</taxon>
        <taxon>Stephania</taxon>
    </lineage>
</organism>
<evidence type="ECO:0000259" key="6">
    <source>
        <dbReference type="SMART" id="SM00382"/>
    </source>
</evidence>